<protein>
    <submittedName>
        <fullName evidence="2">Uncharacterized protein</fullName>
    </submittedName>
</protein>
<comment type="caution">
    <text evidence="2">The sequence shown here is derived from an EMBL/GenBank/DDBJ whole genome shotgun (WGS) entry which is preliminary data.</text>
</comment>
<proteinExistence type="predicted"/>
<feature type="region of interest" description="Disordered" evidence="1">
    <location>
        <begin position="1"/>
        <end position="124"/>
    </location>
</feature>
<keyword evidence="3" id="KW-1185">Reference proteome</keyword>
<name>A0A9N7YX06_PLEPL</name>
<dbReference type="EMBL" id="CADEAL010003951">
    <property type="protein sequence ID" value="CAB1447575.1"/>
    <property type="molecule type" value="Genomic_DNA"/>
</dbReference>
<evidence type="ECO:0000256" key="1">
    <source>
        <dbReference type="SAM" id="MobiDB-lite"/>
    </source>
</evidence>
<feature type="compositionally biased region" description="Pro residues" evidence="1">
    <location>
        <begin position="109"/>
        <end position="124"/>
    </location>
</feature>
<sequence length="124" mass="13867">MWRLPSTHEQELRRKSDALALRSKVGGRSLRPPASPLDASRRHCHSAGRAGTHRDTRTERRADIRRVSARGDVVLTCHSSTPLPPLRLRHTPEVGTPSDEKVQLTPRPRSTPPAEWPPHLPPPP</sequence>
<feature type="compositionally biased region" description="Basic and acidic residues" evidence="1">
    <location>
        <begin position="52"/>
        <end position="66"/>
    </location>
</feature>
<evidence type="ECO:0000313" key="3">
    <source>
        <dbReference type="Proteomes" id="UP001153269"/>
    </source>
</evidence>
<organism evidence="2 3">
    <name type="scientific">Pleuronectes platessa</name>
    <name type="common">European plaice</name>
    <dbReference type="NCBI Taxonomy" id="8262"/>
    <lineage>
        <taxon>Eukaryota</taxon>
        <taxon>Metazoa</taxon>
        <taxon>Chordata</taxon>
        <taxon>Craniata</taxon>
        <taxon>Vertebrata</taxon>
        <taxon>Euteleostomi</taxon>
        <taxon>Actinopterygii</taxon>
        <taxon>Neopterygii</taxon>
        <taxon>Teleostei</taxon>
        <taxon>Neoteleostei</taxon>
        <taxon>Acanthomorphata</taxon>
        <taxon>Carangaria</taxon>
        <taxon>Pleuronectiformes</taxon>
        <taxon>Pleuronectoidei</taxon>
        <taxon>Pleuronectidae</taxon>
        <taxon>Pleuronectes</taxon>
    </lineage>
</organism>
<evidence type="ECO:0000313" key="2">
    <source>
        <dbReference type="EMBL" id="CAB1447575.1"/>
    </source>
</evidence>
<gene>
    <name evidence="2" type="ORF">PLEPLA_LOCUS35258</name>
</gene>
<feature type="compositionally biased region" description="Basic and acidic residues" evidence="1">
    <location>
        <begin position="1"/>
        <end position="17"/>
    </location>
</feature>
<reference evidence="2" key="1">
    <citation type="submission" date="2020-03" db="EMBL/GenBank/DDBJ databases">
        <authorList>
            <person name="Weist P."/>
        </authorList>
    </citation>
    <scope>NUCLEOTIDE SEQUENCE</scope>
</reference>
<dbReference type="AlphaFoldDB" id="A0A9N7YX06"/>
<accession>A0A9N7YX06</accession>
<dbReference type="Proteomes" id="UP001153269">
    <property type="component" value="Unassembled WGS sequence"/>
</dbReference>